<dbReference type="Proteomes" id="UP001431449">
    <property type="component" value="Unassembled WGS sequence"/>
</dbReference>
<evidence type="ECO:0000313" key="10">
    <source>
        <dbReference type="EMBL" id="MCK7593732.1"/>
    </source>
</evidence>
<dbReference type="SUPFAM" id="SSF53474">
    <property type="entry name" value="alpha/beta-Hydrolases"/>
    <property type="match status" value="1"/>
</dbReference>
<dbReference type="EMBL" id="JALNMH010000006">
    <property type="protein sequence ID" value="MCK7593732.1"/>
    <property type="molecule type" value="Genomic_DNA"/>
</dbReference>
<evidence type="ECO:0000256" key="5">
    <source>
        <dbReference type="ARBA" id="ARBA00022729"/>
    </source>
</evidence>
<accession>A0ABT0GHB2</accession>
<protein>
    <recommendedName>
        <fullName evidence="12">Polyhydroxybutyrate depolymerase</fullName>
    </recommendedName>
</protein>
<organism evidence="10 11">
    <name type="scientific">Pseudomarimonas salicorniae</name>
    <dbReference type="NCBI Taxonomy" id="2933270"/>
    <lineage>
        <taxon>Bacteria</taxon>
        <taxon>Pseudomonadati</taxon>
        <taxon>Pseudomonadota</taxon>
        <taxon>Gammaproteobacteria</taxon>
        <taxon>Lysobacterales</taxon>
        <taxon>Lysobacteraceae</taxon>
        <taxon>Pseudomarimonas</taxon>
    </lineage>
</organism>
<reference evidence="10" key="1">
    <citation type="submission" date="2022-04" db="EMBL/GenBank/DDBJ databases">
        <title>Lysobacter sp. CAU 1642 isolated from sea sand.</title>
        <authorList>
            <person name="Kim W."/>
        </authorList>
    </citation>
    <scope>NUCLEOTIDE SEQUENCE</scope>
    <source>
        <strain evidence="10">CAU 1642</strain>
    </source>
</reference>
<gene>
    <name evidence="10" type="ORF">M0G41_08625</name>
</gene>
<dbReference type="Gene3D" id="3.40.50.1820">
    <property type="entry name" value="alpha/beta hydrolase"/>
    <property type="match status" value="1"/>
</dbReference>
<name>A0ABT0GHB2_9GAMM</name>
<evidence type="ECO:0000313" key="11">
    <source>
        <dbReference type="Proteomes" id="UP001431449"/>
    </source>
</evidence>
<comment type="caution">
    <text evidence="10">The sequence shown here is derived from an EMBL/GenBank/DDBJ whole genome shotgun (WGS) entry which is preliminary data.</text>
</comment>
<evidence type="ECO:0000256" key="7">
    <source>
        <dbReference type="ARBA" id="ARBA00023277"/>
    </source>
</evidence>
<dbReference type="InterPro" id="IPR029058">
    <property type="entry name" value="AB_hydrolase_fold"/>
</dbReference>
<evidence type="ECO:0000256" key="1">
    <source>
        <dbReference type="ARBA" id="ARBA00004613"/>
    </source>
</evidence>
<dbReference type="Pfam" id="PF00756">
    <property type="entry name" value="Esterase"/>
    <property type="match status" value="1"/>
</dbReference>
<evidence type="ECO:0008006" key="12">
    <source>
        <dbReference type="Google" id="ProtNLM"/>
    </source>
</evidence>
<keyword evidence="5" id="KW-0732">Signal</keyword>
<evidence type="ECO:0000256" key="6">
    <source>
        <dbReference type="ARBA" id="ARBA00022801"/>
    </source>
</evidence>
<dbReference type="InterPro" id="IPR043595">
    <property type="entry name" value="FaeB/C/D"/>
</dbReference>
<evidence type="ECO:0000256" key="8">
    <source>
        <dbReference type="ARBA" id="ARBA00023326"/>
    </source>
</evidence>
<comment type="function">
    <text evidence="9">Involved in degradation of plant cell walls. Hydrolyzes the feruloyl-arabinose ester bond in arabinoxylans, and the feruloyl-galactose ester bond in pectin. Active against paranitrophenyl-acetate, methyl ferulate and wheat arabinoxylan.</text>
</comment>
<keyword evidence="11" id="KW-1185">Reference proteome</keyword>
<dbReference type="InterPro" id="IPR000801">
    <property type="entry name" value="Esterase-like"/>
</dbReference>
<evidence type="ECO:0000256" key="9">
    <source>
        <dbReference type="ARBA" id="ARBA00025250"/>
    </source>
</evidence>
<proteinExistence type="inferred from homology"/>
<dbReference type="RefSeq" id="WP_248207925.1">
    <property type="nucleotide sequence ID" value="NZ_JALNMH010000006.1"/>
</dbReference>
<keyword evidence="7" id="KW-0119">Carbohydrate metabolism</keyword>
<evidence type="ECO:0000256" key="2">
    <source>
        <dbReference type="ARBA" id="ARBA00010278"/>
    </source>
</evidence>
<keyword evidence="4" id="KW-0858">Xylan degradation</keyword>
<keyword evidence="8" id="KW-0624">Polysaccharide degradation</keyword>
<evidence type="ECO:0000256" key="3">
    <source>
        <dbReference type="ARBA" id="ARBA00022525"/>
    </source>
</evidence>
<evidence type="ECO:0000256" key="4">
    <source>
        <dbReference type="ARBA" id="ARBA00022651"/>
    </source>
</evidence>
<keyword evidence="6" id="KW-0378">Hydrolase</keyword>
<dbReference type="PANTHER" id="PTHR38050">
    <property type="match status" value="1"/>
</dbReference>
<sequence>MARLDRLLAVLITLVPTVALASGEWWRFEIDGESRRALVHPPRSLAEEPPTLVVVYHGRGDDAAAFARAVALHEDWPEALVIYPRGEVHAGRPVRGWQYRAGQYADRDLKLTDALLARAAERYGSRSEDSLAAGFSNGGHFVFLLMAERPEAFAAHAVIGSVRPEFALERAPRPLLYLFGRSEPRRYQDDWRATVEALSRHQRGAGGLFDWSGCCKRQAPAAGGAEFIFGLYPAGHIWPEEGNAWLRAFAGRVLAPAAATGSGEAVQQHGEGQH</sequence>
<comment type="subcellular location">
    <subcellularLocation>
        <location evidence="1">Secreted</location>
    </subcellularLocation>
</comment>
<comment type="similarity">
    <text evidence="2">Belongs to the faeC family.</text>
</comment>
<dbReference type="PANTHER" id="PTHR38050:SF1">
    <property type="entry name" value="FERULOYL ESTERASE C"/>
    <property type="match status" value="1"/>
</dbReference>
<keyword evidence="3" id="KW-0964">Secreted</keyword>